<evidence type="ECO:0000313" key="3">
    <source>
        <dbReference type="Proteomes" id="UP001621713"/>
    </source>
</evidence>
<dbReference type="RefSeq" id="WP_088466960.1">
    <property type="nucleotide sequence ID" value="NZ_JAZHOJ010000038.1"/>
</dbReference>
<reference evidence="2 3" key="1">
    <citation type="submission" date="2024-02" db="EMBL/GenBank/DDBJ databases">
        <title>Comparative Genomic Analysis of Flavobacterium Species Causing Columnaris Disease of Freshwater Fish in Thailand: Insights into Virulence and Resistance Mechanisms.</title>
        <authorList>
            <person name="Nguyen D."/>
            <person name="Chokmangmeepisarn P."/>
            <person name="Khianchaikhan K."/>
            <person name="Morishita M."/>
            <person name="Bunnoy A."/>
            <person name="Rodkhum C."/>
        </authorList>
    </citation>
    <scope>NUCLEOTIDE SEQUENCE [LARGE SCALE GENOMIC DNA]</scope>
    <source>
        <strain evidence="2 3">PCBSB2203</strain>
    </source>
</reference>
<comment type="caution">
    <text evidence="2">The sequence shown here is derived from an EMBL/GenBank/DDBJ whole genome shotgun (WGS) entry which is preliminary data.</text>
</comment>
<name>A0ABW8PJG0_9FLAO</name>
<sequence length="181" mass="20145">MGVSTAGRHPNWVEVLNIRNKILAKKAHVLEVEGLDKVRNYNGTTMEGFTGCHSDQAFRDYVATNGGTYRINGKPTNLQADEVFEGQPIITINGKEYVKTNGQPIVEYSNGKYGGTSTFFPENWNNSKILDEVEYAIANNHGVAPGNNPSEYFGFSRDGKVEIHFYLNTDGTIGSYFPKKR</sequence>
<feature type="domain" description="Bacterial EndoU nuclease" evidence="1">
    <location>
        <begin position="75"/>
        <end position="179"/>
    </location>
</feature>
<protein>
    <submittedName>
        <fullName evidence="2">EndoU domain-containing protein</fullName>
    </submittedName>
</protein>
<gene>
    <name evidence="2" type="ORF">V3467_12905</name>
</gene>
<dbReference type="Proteomes" id="UP001621713">
    <property type="component" value="Unassembled WGS sequence"/>
</dbReference>
<organism evidence="2 3">
    <name type="scientific">Flavobacterium covae</name>
    <dbReference type="NCBI Taxonomy" id="2906076"/>
    <lineage>
        <taxon>Bacteria</taxon>
        <taxon>Pseudomonadati</taxon>
        <taxon>Bacteroidota</taxon>
        <taxon>Flavobacteriia</taxon>
        <taxon>Flavobacteriales</taxon>
        <taxon>Flavobacteriaceae</taxon>
        <taxon>Flavobacterium</taxon>
    </lineage>
</organism>
<dbReference type="InterPro" id="IPR029501">
    <property type="entry name" value="EndoU_bac"/>
</dbReference>
<dbReference type="EMBL" id="JAZHOJ010000038">
    <property type="protein sequence ID" value="MFK7004737.1"/>
    <property type="molecule type" value="Genomic_DNA"/>
</dbReference>
<proteinExistence type="predicted"/>
<evidence type="ECO:0000259" key="1">
    <source>
        <dbReference type="Pfam" id="PF14436"/>
    </source>
</evidence>
<keyword evidence="3" id="KW-1185">Reference proteome</keyword>
<evidence type="ECO:0000313" key="2">
    <source>
        <dbReference type="EMBL" id="MFK7004737.1"/>
    </source>
</evidence>
<dbReference type="Pfam" id="PF14436">
    <property type="entry name" value="EndoU_bacteria"/>
    <property type="match status" value="1"/>
</dbReference>
<accession>A0ABW8PJG0</accession>